<dbReference type="CDD" id="cd03214">
    <property type="entry name" value="ABC_Iron-Siderophores_B12_Hemin"/>
    <property type="match status" value="1"/>
</dbReference>
<accession>A0A838ZGU4</accession>
<evidence type="ECO:0000313" key="7">
    <source>
        <dbReference type="EMBL" id="MBA5628488.1"/>
    </source>
</evidence>
<dbReference type="RefSeq" id="WP_182042084.1">
    <property type="nucleotide sequence ID" value="NZ_JACDZE010000001.1"/>
</dbReference>
<organism evidence="7 8">
    <name type="scientific">Moheibacter lacus</name>
    <dbReference type="NCBI Taxonomy" id="2745851"/>
    <lineage>
        <taxon>Bacteria</taxon>
        <taxon>Pseudomonadati</taxon>
        <taxon>Bacteroidota</taxon>
        <taxon>Flavobacteriia</taxon>
        <taxon>Flavobacteriales</taxon>
        <taxon>Weeksellaceae</taxon>
        <taxon>Moheibacter</taxon>
    </lineage>
</organism>
<gene>
    <name evidence="7" type="ORF">HU137_01740</name>
</gene>
<evidence type="ECO:0000256" key="3">
    <source>
        <dbReference type="ARBA" id="ARBA00022840"/>
    </source>
</evidence>
<dbReference type="SUPFAM" id="SSF52540">
    <property type="entry name" value="P-loop containing nucleoside triphosphate hydrolases"/>
    <property type="match status" value="1"/>
</dbReference>
<dbReference type="InterPro" id="IPR003593">
    <property type="entry name" value="AAA+_ATPase"/>
</dbReference>
<dbReference type="Pfam" id="PF00005">
    <property type="entry name" value="ABC_tran"/>
    <property type="match status" value="1"/>
</dbReference>
<feature type="domain" description="ABC transporter" evidence="6">
    <location>
        <begin position="2"/>
        <end position="241"/>
    </location>
</feature>
<name>A0A838ZGU4_9FLAO</name>
<dbReference type="EMBL" id="JACDZE010000001">
    <property type="protein sequence ID" value="MBA5628488.1"/>
    <property type="molecule type" value="Genomic_DNA"/>
</dbReference>
<evidence type="ECO:0000256" key="5">
    <source>
        <dbReference type="ARBA" id="ARBA00037066"/>
    </source>
</evidence>
<evidence type="ECO:0000313" key="8">
    <source>
        <dbReference type="Proteomes" id="UP000552241"/>
    </source>
</evidence>
<dbReference type="PANTHER" id="PTHR42794:SF1">
    <property type="entry name" value="HEMIN IMPORT ATP-BINDING PROTEIN HMUV"/>
    <property type="match status" value="1"/>
</dbReference>
<dbReference type="SMART" id="SM00382">
    <property type="entry name" value="AAA"/>
    <property type="match status" value="1"/>
</dbReference>
<dbReference type="Proteomes" id="UP000552241">
    <property type="component" value="Unassembled WGS sequence"/>
</dbReference>
<dbReference type="AlphaFoldDB" id="A0A838ZGU4"/>
<keyword evidence="1" id="KW-0813">Transport</keyword>
<dbReference type="GO" id="GO:0016887">
    <property type="term" value="F:ATP hydrolysis activity"/>
    <property type="evidence" value="ECO:0007669"/>
    <property type="project" value="InterPro"/>
</dbReference>
<keyword evidence="8" id="KW-1185">Reference proteome</keyword>
<keyword evidence="4" id="KW-1278">Translocase</keyword>
<sequence>MIKGKNINYSHKEFDILKEVNVEMLKGEFLAIVGPNGAGKSTLLSILANELTAKNKNKIWFKEKEFKHWNLKDLAKNKAKFSQHNPNDITLNVKDVVMMGRYPYFYTTPNHEDFQATEDAMKETDVFHLKEREYNHLSGGEKQRVHLARVLTQLKNEVAEKLLFLDEPLNNLDVKHQYKVLQTIKDFTLKSNSAIVVLHDLNLAAQFADKIILMKNGKITADGKPQDVFVKEIIQEAYNFPCVIFNNPVTQKPMIVFG</sequence>
<proteinExistence type="predicted"/>
<dbReference type="GO" id="GO:0005524">
    <property type="term" value="F:ATP binding"/>
    <property type="evidence" value="ECO:0007669"/>
    <property type="project" value="UniProtKB-KW"/>
</dbReference>
<dbReference type="PROSITE" id="PS50893">
    <property type="entry name" value="ABC_TRANSPORTER_2"/>
    <property type="match status" value="1"/>
</dbReference>
<evidence type="ECO:0000256" key="4">
    <source>
        <dbReference type="ARBA" id="ARBA00022967"/>
    </source>
</evidence>
<comment type="caution">
    <text evidence="7">The sequence shown here is derived from an EMBL/GenBank/DDBJ whole genome shotgun (WGS) entry which is preliminary data.</text>
</comment>
<evidence type="ECO:0000256" key="2">
    <source>
        <dbReference type="ARBA" id="ARBA00022741"/>
    </source>
</evidence>
<keyword evidence="2" id="KW-0547">Nucleotide-binding</keyword>
<dbReference type="InterPro" id="IPR027417">
    <property type="entry name" value="P-loop_NTPase"/>
</dbReference>
<protein>
    <submittedName>
        <fullName evidence="7">Heme ABC transporter ATP-binding protein</fullName>
    </submittedName>
</protein>
<evidence type="ECO:0000256" key="1">
    <source>
        <dbReference type="ARBA" id="ARBA00022448"/>
    </source>
</evidence>
<reference evidence="7 8" key="1">
    <citation type="submission" date="2020-07" db="EMBL/GenBank/DDBJ databases">
        <title>Moheibacter lacus sp. nov., a member of the family Flavobacteriaceae isolated from freshwater lake sediment.</title>
        <authorList>
            <person name="Liu Y."/>
        </authorList>
    </citation>
    <scope>NUCLEOTIDE SEQUENCE [LARGE SCALE GENOMIC DNA]</scope>
    <source>
        <strain evidence="7 8">BDHS18</strain>
    </source>
</reference>
<dbReference type="NCBIfam" id="NF010068">
    <property type="entry name" value="PRK13548.1"/>
    <property type="match status" value="1"/>
</dbReference>
<dbReference type="Gene3D" id="3.40.50.300">
    <property type="entry name" value="P-loop containing nucleotide triphosphate hydrolases"/>
    <property type="match status" value="1"/>
</dbReference>
<dbReference type="InterPro" id="IPR003439">
    <property type="entry name" value="ABC_transporter-like_ATP-bd"/>
</dbReference>
<dbReference type="PANTHER" id="PTHR42794">
    <property type="entry name" value="HEMIN IMPORT ATP-BINDING PROTEIN HMUV"/>
    <property type="match status" value="1"/>
</dbReference>
<keyword evidence="3 7" id="KW-0067">ATP-binding</keyword>
<dbReference type="FunFam" id="3.40.50.300:FF:000134">
    <property type="entry name" value="Iron-enterobactin ABC transporter ATP-binding protein"/>
    <property type="match status" value="1"/>
</dbReference>
<evidence type="ECO:0000259" key="6">
    <source>
        <dbReference type="PROSITE" id="PS50893"/>
    </source>
</evidence>
<comment type="function">
    <text evidence="5">Part of the ABC transporter complex HmuTUV involved in hemin import. Responsible for energy coupling to the transport system.</text>
</comment>